<dbReference type="EMBL" id="LAVO01000003">
    <property type="protein sequence ID" value="KOS11670.1"/>
    <property type="molecule type" value="Genomic_DNA"/>
</dbReference>
<dbReference type="PATRIC" id="fig|84292.3.peg.781"/>
<accession>A0A0M8MQA7</accession>
<evidence type="ECO:0000313" key="1">
    <source>
        <dbReference type="EMBL" id="KOS11670.1"/>
    </source>
</evidence>
<dbReference type="InterPro" id="IPR028953">
    <property type="entry name" value="Imm_IFT-like"/>
</dbReference>
<evidence type="ECO:0000313" key="2">
    <source>
        <dbReference type="Proteomes" id="UP000037737"/>
    </source>
</evidence>
<proteinExistence type="predicted"/>
<dbReference type="AlphaFoldDB" id="A0A0M8MQA7"/>
<dbReference type="Pfam" id="PF15598">
    <property type="entry name" value="Imm61"/>
    <property type="match status" value="1"/>
</dbReference>
<dbReference type="Proteomes" id="UP000037737">
    <property type="component" value="Unassembled WGS sequence"/>
</dbReference>
<organism evidence="1 2">
    <name type="scientific">Microbacterium aurantiacum</name>
    <dbReference type="NCBI Taxonomy" id="162393"/>
    <lineage>
        <taxon>Bacteria</taxon>
        <taxon>Bacillati</taxon>
        <taxon>Actinomycetota</taxon>
        <taxon>Actinomycetes</taxon>
        <taxon>Micrococcales</taxon>
        <taxon>Microbacteriaceae</taxon>
        <taxon>Microbacterium</taxon>
    </lineage>
</organism>
<evidence type="ECO:0008006" key="3">
    <source>
        <dbReference type="Google" id="ProtNLM"/>
    </source>
</evidence>
<sequence length="176" mass="19173">MTGSILQKLPAAFVQWVERTGYTRVSKGEALVIANDGGELRYGIRVSDGRILLSRAERAEEPVVILSAVTLDPVVAYLVTVMGDDHRASQGLAPIRLPFRWDEPAPGFTASRDTSGWAELRRTGSDDVVVAMAGRDIVHPVISLSYVLDIDLAHALASYESPSGAPRLTRFVSRDR</sequence>
<name>A0A0M8MQA7_9MICO</name>
<gene>
    <name evidence="1" type="ORF">XI38_03755</name>
</gene>
<comment type="caution">
    <text evidence="1">The sequence shown here is derived from an EMBL/GenBank/DDBJ whole genome shotgun (WGS) entry which is preliminary data.</text>
</comment>
<reference evidence="1" key="1">
    <citation type="submission" date="2015-04" db="EMBL/GenBank/DDBJ databases">
        <title>Complete genome sequence of Microbacterium chocolatum SIT 101, a bacterium enantioselectively hydrolyzing mesomeric diesters.</title>
        <authorList>
            <person name="Li X."/>
            <person name="Xu Y."/>
        </authorList>
    </citation>
    <scope>NUCLEOTIDE SEQUENCE [LARGE SCALE GENOMIC DNA]</scope>
    <source>
        <strain evidence="1">SIT 101</strain>
    </source>
</reference>
<protein>
    <recommendedName>
        <fullName evidence="3">Immunity protein 61 of polymorphic toxin system</fullName>
    </recommendedName>
</protein>
<dbReference type="KEGG" id="mcw:A8L33_02450"/>
<keyword evidence="2" id="KW-1185">Reference proteome</keyword>